<reference evidence="3 4" key="1">
    <citation type="submission" date="2017-07" db="EMBL/GenBank/DDBJ databases">
        <title>Leptospira spp. isolated from tropical soils.</title>
        <authorList>
            <person name="Thibeaux R."/>
            <person name="Iraola G."/>
            <person name="Ferres I."/>
            <person name="Bierque E."/>
            <person name="Girault D."/>
            <person name="Soupe-Gilbert M.-E."/>
            <person name="Picardeau M."/>
            <person name="Goarant C."/>
        </authorList>
    </citation>
    <scope>NUCLEOTIDE SEQUENCE [LARGE SCALE GENOMIC DNA]</scope>
    <source>
        <strain evidence="1 4">FH2-B-C1</strain>
        <strain evidence="2 3">FH2-B-D1</strain>
    </source>
</reference>
<dbReference type="EMBL" id="NPDU01000019">
    <property type="protein sequence ID" value="PJZ62205.1"/>
    <property type="molecule type" value="Genomic_DNA"/>
</dbReference>
<dbReference type="RefSeq" id="WP_100785634.1">
    <property type="nucleotide sequence ID" value="NZ_NPDU01000019.1"/>
</dbReference>
<dbReference type="EMBL" id="NPDV01000007">
    <property type="protein sequence ID" value="PJZ53542.1"/>
    <property type="molecule type" value="Genomic_DNA"/>
</dbReference>
<name>A0A2M9YPU4_9LEPT</name>
<comment type="caution">
    <text evidence="1">The sequence shown here is derived from an EMBL/GenBank/DDBJ whole genome shotgun (WGS) entry which is preliminary data.</text>
</comment>
<organism evidence="1 4">
    <name type="scientific">Leptospira adleri</name>
    <dbReference type="NCBI Taxonomy" id="2023186"/>
    <lineage>
        <taxon>Bacteria</taxon>
        <taxon>Pseudomonadati</taxon>
        <taxon>Spirochaetota</taxon>
        <taxon>Spirochaetia</taxon>
        <taxon>Leptospirales</taxon>
        <taxon>Leptospiraceae</taxon>
        <taxon>Leptospira</taxon>
    </lineage>
</organism>
<evidence type="ECO:0000313" key="4">
    <source>
        <dbReference type="Proteomes" id="UP000232188"/>
    </source>
</evidence>
<keyword evidence="3" id="KW-1185">Reference proteome</keyword>
<evidence type="ECO:0000313" key="3">
    <source>
        <dbReference type="Proteomes" id="UP000232149"/>
    </source>
</evidence>
<sequence>MFKDIFKEKKTTDVYPLIVPSEYFKTGAFPAPQHPLPDERLSLTWVLLADRSMSYVNPGMSEALRRSGFDLQIDSLRQLKERSTDLIATHEKRRDDGSLLWVAMMHDDGLGSSRLLLASQLNQLFPEGYGIALPERSCGMAFSSKLSVAEKDDVRGIVKKCFESSRMSPILPDLLEPDAITIPSEWTRPHCT</sequence>
<proteinExistence type="predicted"/>
<evidence type="ECO:0000313" key="2">
    <source>
        <dbReference type="EMBL" id="PJZ62205.1"/>
    </source>
</evidence>
<dbReference type="AlphaFoldDB" id="A0A2M9YPU4"/>
<accession>A0A2M9YPU4</accession>
<protein>
    <submittedName>
        <fullName evidence="1">Uncharacterized protein</fullName>
    </submittedName>
</protein>
<gene>
    <name evidence="2" type="ORF">CH376_09025</name>
    <name evidence="1" type="ORF">CH380_10205</name>
</gene>
<evidence type="ECO:0000313" key="1">
    <source>
        <dbReference type="EMBL" id="PJZ53542.1"/>
    </source>
</evidence>
<dbReference type="Proteomes" id="UP000232149">
    <property type="component" value="Unassembled WGS sequence"/>
</dbReference>
<dbReference type="Proteomes" id="UP000232188">
    <property type="component" value="Unassembled WGS sequence"/>
</dbReference>